<dbReference type="GO" id="GO:0016887">
    <property type="term" value="F:ATP hydrolysis activity"/>
    <property type="evidence" value="ECO:0007669"/>
    <property type="project" value="TreeGrafter"/>
</dbReference>
<dbReference type="PANTHER" id="PTHR45685">
    <property type="entry name" value="HELICASE SRCAP-RELATED"/>
    <property type="match status" value="1"/>
</dbReference>
<dbReference type="OrthoDB" id="448448at2759"/>
<evidence type="ECO:0000256" key="1">
    <source>
        <dbReference type="ARBA" id="ARBA00004123"/>
    </source>
</evidence>
<evidence type="ECO:0000313" key="10">
    <source>
        <dbReference type="Proteomes" id="UP000784294"/>
    </source>
</evidence>
<keyword evidence="6" id="KW-0378">Hydrolase</keyword>
<name>A0A3S5BB08_9PLAT</name>
<organism evidence="9 10">
    <name type="scientific">Protopolystoma xenopodis</name>
    <dbReference type="NCBI Taxonomy" id="117903"/>
    <lineage>
        <taxon>Eukaryota</taxon>
        <taxon>Metazoa</taxon>
        <taxon>Spiralia</taxon>
        <taxon>Lophotrochozoa</taxon>
        <taxon>Platyhelminthes</taxon>
        <taxon>Monogenea</taxon>
        <taxon>Polyopisthocotylea</taxon>
        <taxon>Polystomatidea</taxon>
        <taxon>Polystomatidae</taxon>
        <taxon>Protopolystoma</taxon>
    </lineage>
</organism>
<dbReference type="PANTHER" id="PTHR45685:SF2">
    <property type="entry name" value="CHROMATIN-REMODELING ATPASE INO80"/>
    <property type="match status" value="1"/>
</dbReference>
<dbReference type="SUPFAM" id="SSF52540">
    <property type="entry name" value="P-loop containing nucleoside triphosphate hydrolases"/>
    <property type="match status" value="1"/>
</dbReference>
<dbReference type="EMBL" id="CAAALY010269878">
    <property type="protein sequence ID" value="VEL41549.1"/>
    <property type="molecule type" value="Genomic_DNA"/>
</dbReference>
<evidence type="ECO:0000256" key="2">
    <source>
        <dbReference type="ARBA" id="ARBA00022741"/>
    </source>
</evidence>
<keyword evidence="3 6" id="KW-0067">ATP-binding</keyword>
<dbReference type="Pfam" id="PF00176">
    <property type="entry name" value="SNF2-rel_dom"/>
    <property type="match status" value="1"/>
</dbReference>
<reference evidence="9" key="1">
    <citation type="submission" date="2018-11" db="EMBL/GenBank/DDBJ databases">
        <authorList>
            <consortium name="Pathogen Informatics"/>
        </authorList>
    </citation>
    <scope>NUCLEOTIDE SEQUENCE</scope>
</reference>
<feature type="region of interest" description="Disordered" evidence="7">
    <location>
        <begin position="76"/>
        <end position="99"/>
    </location>
</feature>
<dbReference type="EC" id="3.6.4.-" evidence="6"/>
<comment type="domain">
    <text evidence="6">The DBINO region is involved in binding to DNA.</text>
</comment>
<keyword evidence="6" id="KW-0234">DNA repair</keyword>
<comment type="catalytic activity">
    <reaction evidence="6">
        <text>ATP + H2O = ADP + phosphate + H(+)</text>
        <dbReference type="Rhea" id="RHEA:13065"/>
        <dbReference type="ChEBI" id="CHEBI:15377"/>
        <dbReference type="ChEBI" id="CHEBI:15378"/>
        <dbReference type="ChEBI" id="CHEBI:30616"/>
        <dbReference type="ChEBI" id="CHEBI:43474"/>
        <dbReference type="ChEBI" id="CHEBI:456216"/>
    </reaction>
</comment>
<dbReference type="Proteomes" id="UP000784294">
    <property type="component" value="Unassembled WGS sequence"/>
</dbReference>
<feature type="domain" description="Helicase ATP-binding" evidence="8">
    <location>
        <begin position="1"/>
        <end position="202"/>
    </location>
</feature>
<comment type="subunit">
    <text evidence="6">Component of the INO80 chromatin-remodeling complex.</text>
</comment>
<dbReference type="PROSITE" id="PS51192">
    <property type="entry name" value="HELICASE_ATP_BIND_1"/>
    <property type="match status" value="1"/>
</dbReference>
<evidence type="ECO:0000256" key="7">
    <source>
        <dbReference type="SAM" id="MobiDB-lite"/>
    </source>
</evidence>
<dbReference type="GO" id="GO:0003677">
    <property type="term" value="F:DNA binding"/>
    <property type="evidence" value="ECO:0007669"/>
    <property type="project" value="UniProtKB-UniRule"/>
</dbReference>
<dbReference type="GO" id="GO:0006338">
    <property type="term" value="P:chromatin remodeling"/>
    <property type="evidence" value="ECO:0007669"/>
    <property type="project" value="UniProtKB-UniRule"/>
</dbReference>
<dbReference type="InterPro" id="IPR014001">
    <property type="entry name" value="Helicase_ATP-bd"/>
</dbReference>
<keyword evidence="4 6" id="KW-0238">DNA-binding</keyword>
<comment type="subcellular location">
    <subcellularLocation>
        <location evidence="1 6">Nucleus</location>
    </subcellularLocation>
</comment>
<evidence type="ECO:0000256" key="3">
    <source>
        <dbReference type="ARBA" id="ARBA00022840"/>
    </source>
</evidence>
<dbReference type="Gene3D" id="3.40.50.10810">
    <property type="entry name" value="Tandem AAA-ATPase domain"/>
    <property type="match status" value="2"/>
</dbReference>
<proteinExistence type="inferred from homology"/>
<evidence type="ECO:0000256" key="5">
    <source>
        <dbReference type="ARBA" id="ARBA00023242"/>
    </source>
</evidence>
<evidence type="ECO:0000256" key="4">
    <source>
        <dbReference type="ARBA" id="ARBA00023125"/>
    </source>
</evidence>
<dbReference type="AlphaFoldDB" id="A0A3S5BB08"/>
<comment type="similarity">
    <text evidence="6">Belongs to the SNF2/RAD54 helicase family.</text>
</comment>
<dbReference type="InterPro" id="IPR000330">
    <property type="entry name" value="SNF2_N"/>
</dbReference>
<gene>
    <name evidence="9" type="ORF">PXEA_LOCUS34989</name>
</gene>
<evidence type="ECO:0000313" key="9">
    <source>
        <dbReference type="EMBL" id="VEL41549.1"/>
    </source>
</evidence>
<dbReference type="GO" id="GO:0006281">
    <property type="term" value="P:DNA repair"/>
    <property type="evidence" value="ECO:0007669"/>
    <property type="project" value="UniProtKB-UniRule"/>
</dbReference>
<dbReference type="InterPro" id="IPR027417">
    <property type="entry name" value="P-loop_NTPase"/>
</dbReference>
<keyword evidence="10" id="KW-1185">Reference proteome</keyword>
<accession>A0A3S5BB08</accession>
<keyword evidence="6" id="KW-0227">DNA damage</keyword>
<dbReference type="InterPro" id="IPR050520">
    <property type="entry name" value="INO80/SWR1_helicase"/>
</dbReference>
<feature type="compositionally biased region" description="Acidic residues" evidence="7">
    <location>
        <begin position="90"/>
        <end position="99"/>
    </location>
</feature>
<keyword evidence="5" id="KW-0539">Nucleus</keyword>
<keyword evidence="2" id="KW-0547">Nucleotide-binding</keyword>
<comment type="caution">
    <text evidence="9">The sequence shown here is derived from an EMBL/GenBank/DDBJ whole genome shotgun (WGS) entry which is preliminary data.</text>
</comment>
<feature type="compositionally biased region" description="Basic and acidic residues" evidence="7">
    <location>
        <begin position="80"/>
        <end position="89"/>
    </location>
</feature>
<dbReference type="InterPro" id="IPR038718">
    <property type="entry name" value="SNF2-like_sf"/>
</dbReference>
<sequence>MGLGKTIQTIAFLASLAEFYNLWGPFLIVTPASTLHNWTQEFARFVPAFRLVPYWGNPAERKVLRRFWSQPGFGGSLKSVDGRSSRREETGDDFPEDEDEAVEATAIERGIGKNATRSGRGGRMGTREAELHVVVTSYQVVLQDAKFINKTAWAYIVLDEAHAIKSTSSIMDIDVMRCEIIYYNRYESNARFRCTVTSKQED</sequence>
<comment type="function">
    <text evidence="6">ATPase component of the INO80 complex which remodels chromatin by shifting nucleosomes and is involved in DNA repair.</text>
</comment>
<dbReference type="GO" id="GO:0005524">
    <property type="term" value="F:ATP binding"/>
    <property type="evidence" value="ECO:0007669"/>
    <property type="project" value="UniProtKB-UniRule"/>
</dbReference>
<dbReference type="GO" id="GO:0031011">
    <property type="term" value="C:Ino80 complex"/>
    <property type="evidence" value="ECO:0007669"/>
    <property type="project" value="UniProtKB-UniRule"/>
</dbReference>
<protein>
    <recommendedName>
        <fullName evidence="6">Chromatin-remodeling ATPase INO80</fullName>
        <ecNumber evidence="6">3.6.4.-</ecNumber>
    </recommendedName>
</protein>
<evidence type="ECO:0000259" key="8">
    <source>
        <dbReference type="PROSITE" id="PS51192"/>
    </source>
</evidence>
<evidence type="ECO:0000256" key="6">
    <source>
        <dbReference type="RuleBase" id="RU368001"/>
    </source>
</evidence>
<dbReference type="GO" id="GO:0042393">
    <property type="term" value="F:histone binding"/>
    <property type="evidence" value="ECO:0007669"/>
    <property type="project" value="TreeGrafter"/>
</dbReference>